<dbReference type="OrthoDB" id="278158at2759"/>
<dbReference type="InterPro" id="IPR007248">
    <property type="entry name" value="Mpv17_PMP22"/>
</dbReference>
<evidence type="ECO:0000256" key="1">
    <source>
        <dbReference type="ARBA" id="ARBA00004141"/>
    </source>
</evidence>
<protein>
    <recommendedName>
        <fullName evidence="9">Mpv17 / PMP22 family protein</fullName>
    </recommendedName>
</protein>
<sequence length="350" mass="41119">MRFFFRSLSYYLKEYPLRTNLVLSTAVGFCGDVICQTIYEPWTQSRTPLTLDRLPDESRDSLFLFSVNSPFLLARNKWRAYKTSSEGHGNSASASSEPTNAAAETQLAVRENTTVLLDLRRSMIFCSFTFFFGVPYFLWVYRRLDRLINPTFITKRNAIAKGFLSYIAAQITNPIYLTYVTALDHFFIYRDGRDGRRRVMVIPMSGTSMQKDRVVEAGDEDSKSQISTGRIRFNFRPFRNTSKELDQTTVRKMGYFYRFVDNTDFNFHEYYSCVSADVERKLVYDFPDIMKYGLMFWSVNWLPMFYYIPGHFRLAYSSAVQVAWSGIMSHLLHRWKKDGDDIRMRPRRSH</sequence>
<evidence type="ECO:0000313" key="7">
    <source>
        <dbReference type="EMBL" id="KPI82883.1"/>
    </source>
</evidence>
<dbReference type="PANTHER" id="PTHR11266">
    <property type="entry name" value="PEROXISOMAL MEMBRANE PROTEIN 2, PXMP2 MPV17"/>
    <property type="match status" value="1"/>
</dbReference>
<dbReference type="AlphaFoldDB" id="A0A0N1PA32"/>
<dbReference type="OMA" id="RRSMIFC"/>
<gene>
    <name evidence="7" type="ORF">ABL78_8105</name>
</gene>
<comment type="caution">
    <text evidence="6">Lacks conserved residue(s) required for the propagation of feature annotation.</text>
</comment>
<dbReference type="Proteomes" id="UP000038009">
    <property type="component" value="Unassembled WGS sequence"/>
</dbReference>
<evidence type="ECO:0000256" key="3">
    <source>
        <dbReference type="ARBA" id="ARBA00022692"/>
    </source>
</evidence>
<evidence type="ECO:0000313" key="8">
    <source>
        <dbReference type="Proteomes" id="UP000038009"/>
    </source>
</evidence>
<comment type="similarity">
    <text evidence="2 6">Belongs to the peroxisomal membrane protein PXMP2/4 family.</text>
</comment>
<reference evidence="7 8" key="1">
    <citation type="journal article" date="2015" name="PLoS Pathog.">
        <title>Leptomonas seymouri: Adaptations to the Dixenous Life Cycle Analyzed by Genome Sequencing, Transcriptome Profiling and Co-infection with Leishmania donovani.</title>
        <authorList>
            <person name="Kraeva N."/>
            <person name="Butenko A."/>
            <person name="Hlavacova J."/>
            <person name="Kostygov A."/>
            <person name="Myskova J."/>
            <person name="Grybchuk D."/>
            <person name="Lestinova T."/>
            <person name="Votypka J."/>
            <person name="Volf P."/>
            <person name="Opperdoes F."/>
            <person name="Flegontov P."/>
            <person name="Lukes J."/>
            <person name="Yurchenko V."/>
        </authorList>
    </citation>
    <scope>NUCLEOTIDE SEQUENCE [LARGE SCALE GENOMIC DNA]</scope>
    <source>
        <strain evidence="7 8">ATCC 30220</strain>
    </source>
</reference>
<evidence type="ECO:0000256" key="6">
    <source>
        <dbReference type="RuleBase" id="RU363053"/>
    </source>
</evidence>
<keyword evidence="4 6" id="KW-1133">Transmembrane helix</keyword>
<dbReference type="GO" id="GO:0016020">
    <property type="term" value="C:membrane"/>
    <property type="evidence" value="ECO:0007669"/>
    <property type="project" value="UniProtKB-SubCell"/>
</dbReference>
<dbReference type="EMBL" id="LJSK01000499">
    <property type="protein sequence ID" value="KPI82883.1"/>
    <property type="molecule type" value="Genomic_DNA"/>
</dbReference>
<dbReference type="PANTHER" id="PTHR11266:SF17">
    <property type="entry name" value="PROTEIN MPV17"/>
    <property type="match status" value="1"/>
</dbReference>
<organism evidence="7 8">
    <name type="scientific">Leptomonas seymouri</name>
    <dbReference type="NCBI Taxonomy" id="5684"/>
    <lineage>
        <taxon>Eukaryota</taxon>
        <taxon>Discoba</taxon>
        <taxon>Euglenozoa</taxon>
        <taxon>Kinetoplastea</taxon>
        <taxon>Metakinetoplastina</taxon>
        <taxon>Trypanosomatida</taxon>
        <taxon>Trypanosomatidae</taxon>
        <taxon>Leishmaniinae</taxon>
        <taxon>Leptomonas</taxon>
    </lineage>
</organism>
<evidence type="ECO:0008006" key="9">
    <source>
        <dbReference type="Google" id="ProtNLM"/>
    </source>
</evidence>
<evidence type="ECO:0000256" key="2">
    <source>
        <dbReference type="ARBA" id="ARBA00006824"/>
    </source>
</evidence>
<accession>A0A0N1PA32</accession>
<keyword evidence="3 6" id="KW-0812">Transmembrane</keyword>
<evidence type="ECO:0000256" key="4">
    <source>
        <dbReference type="ARBA" id="ARBA00022989"/>
    </source>
</evidence>
<feature type="transmembrane region" description="Helical" evidence="6">
    <location>
        <begin position="122"/>
        <end position="141"/>
    </location>
</feature>
<dbReference type="VEuPathDB" id="TriTrypDB:Lsey_0499_0030"/>
<proteinExistence type="inferred from homology"/>
<name>A0A0N1PA32_LEPSE</name>
<dbReference type="GO" id="GO:0005737">
    <property type="term" value="C:cytoplasm"/>
    <property type="evidence" value="ECO:0007669"/>
    <property type="project" value="TreeGrafter"/>
</dbReference>
<comment type="caution">
    <text evidence="7">The sequence shown here is derived from an EMBL/GenBank/DDBJ whole genome shotgun (WGS) entry which is preliminary data.</text>
</comment>
<evidence type="ECO:0000256" key="5">
    <source>
        <dbReference type="ARBA" id="ARBA00023136"/>
    </source>
</evidence>
<keyword evidence="8" id="KW-1185">Reference proteome</keyword>
<keyword evidence="5 6" id="KW-0472">Membrane</keyword>
<dbReference type="Pfam" id="PF04117">
    <property type="entry name" value="Mpv17_PMP22"/>
    <property type="match status" value="1"/>
</dbReference>
<comment type="subcellular location">
    <subcellularLocation>
        <location evidence="1">Membrane</location>
        <topology evidence="1">Multi-pass membrane protein</topology>
    </subcellularLocation>
</comment>